<keyword evidence="2" id="KW-0479">Metal-binding</keyword>
<dbReference type="AlphaFoldDB" id="A0A6H1UEJ6"/>
<dbReference type="GO" id="GO:0051539">
    <property type="term" value="F:4 iron, 4 sulfur cluster binding"/>
    <property type="evidence" value="ECO:0007669"/>
    <property type="project" value="UniProtKB-KW"/>
</dbReference>
<dbReference type="GO" id="GO:0046872">
    <property type="term" value="F:metal ion binding"/>
    <property type="evidence" value="ECO:0007669"/>
    <property type="project" value="UniProtKB-KW"/>
</dbReference>
<evidence type="ECO:0000313" key="7">
    <source>
        <dbReference type="Proteomes" id="UP000501602"/>
    </source>
</evidence>
<dbReference type="Pfam" id="PF00037">
    <property type="entry name" value="Fer4"/>
    <property type="match status" value="1"/>
</dbReference>
<keyword evidence="7" id="KW-1185">Reference proteome</keyword>
<evidence type="ECO:0000313" key="6">
    <source>
        <dbReference type="EMBL" id="QIZ77527.1"/>
    </source>
</evidence>
<reference evidence="6 7" key="1">
    <citation type="submission" date="2020-04" db="EMBL/GenBank/DDBJ databases">
        <title>Ferrimonas sp. S7 isolated from sea water.</title>
        <authorList>
            <person name="Bae S.S."/>
            <person name="Baek K."/>
        </authorList>
    </citation>
    <scope>NUCLEOTIDE SEQUENCE [LARGE SCALE GENOMIC DNA]</scope>
    <source>
        <strain evidence="6 7">S7</strain>
    </source>
</reference>
<keyword evidence="3" id="KW-0408">Iron</keyword>
<feature type="domain" description="4Fe-4S ferredoxin-type" evidence="5">
    <location>
        <begin position="33"/>
        <end position="63"/>
    </location>
</feature>
<dbReference type="InterPro" id="IPR017896">
    <property type="entry name" value="4Fe4S_Fe-S-bd"/>
</dbReference>
<dbReference type="PROSITE" id="PS51379">
    <property type="entry name" value="4FE4S_FER_2"/>
    <property type="match status" value="3"/>
</dbReference>
<dbReference type="Proteomes" id="UP000501602">
    <property type="component" value="Chromosome"/>
</dbReference>
<organism evidence="6 7">
    <name type="scientific">Ferrimonas lipolytica</name>
    <dbReference type="NCBI Taxonomy" id="2724191"/>
    <lineage>
        <taxon>Bacteria</taxon>
        <taxon>Pseudomonadati</taxon>
        <taxon>Pseudomonadota</taxon>
        <taxon>Gammaproteobacteria</taxon>
        <taxon>Alteromonadales</taxon>
        <taxon>Ferrimonadaceae</taxon>
        <taxon>Ferrimonas</taxon>
    </lineage>
</organism>
<dbReference type="PROSITE" id="PS00198">
    <property type="entry name" value="4FE4S_FER_1"/>
    <property type="match status" value="1"/>
</dbReference>
<proteinExistence type="predicted"/>
<dbReference type="PANTHER" id="PTHR43177:SF3">
    <property type="entry name" value="PROTEIN NRFC HOMOLOG"/>
    <property type="match status" value="1"/>
</dbReference>
<dbReference type="SUPFAM" id="SSF54862">
    <property type="entry name" value="4Fe-4S ferredoxins"/>
    <property type="match status" value="1"/>
</dbReference>
<dbReference type="EMBL" id="CP051180">
    <property type="protein sequence ID" value="QIZ77527.1"/>
    <property type="molecule type" value="Genomic_DNA"/>
</dbReference>
<gene>
    <name evidence="6" type="ORF">HER31_11885</name>
</gene>
<dbReference type="Pfam" id="PF13247">
    <property type="entry name" value="Fer4_11"/>
    <property type="match status" value="1"/>
</dbReference>
<dbReference type="InterPro" id="IPR050954">
    <property type="entry name" value="ET_IronSulfur_Cluster-Binding"/>
</dbReference>
<keyword evidence="4" id="KW-0411">Iron-sulfur</keyword>
<dbReference type="CDD" id="cd10551">
    <property type="entry name" value="PsrB"/>
    <property type="match status" value="1"/>
</dbReference>
<dbReference type="PANTHER" id="PTHR43177">
    <property type="entry name" value="PROTEIN NRFC"/>
    <property type="match status" value="1"/>
</dbReference>
<keyword evidence="1" id="KW-0004">4Fe-4S</keyword>
<dbReference type="RefSeq" id="WP_168660787.1">
    <property type="nucleotide sequence ID" value="NZ_CP051180.1"/>
</dbReference>
<feature type="domain" description="4Fe-4S ferredoxin-type" evidence="5">
    <location>
        <begin position="111"/>
        <end position="140"/>
    </location>
</feature>
<evidence type="ECO:0000256" key="3">
    <source>
        <dbReference type="ARBA" id="ARBA00023004"/>
    </source>
</evidence>
<evidence type="ECO:0000259" key="5">
    <source>
        <dbReference type="PROSITE" id="PS51379"/>
    </source>
</evidence>
<evidence type="ECO:0000256" key="1">
    <source>
        <dbReference type="ARBA" id="ARBA00022485"/>
    </source>
</evidence>
<evidence type="ECO:0000256" key="2">
    <source>
        <dbReference type="ARBA" id="ARBA00022723"/>
    </source>
</evidence>
<dbReference type="KEGG" id="fes:HER31_11885"/>
<evidence type="ECO:0000256" key="4">
    <source>
        <dbReference type="ARBA" id="ARBA00023014"/>
    </source>
</evidence>
<feature type="domain" description="4Fe-4S ferredoxin-type" evidence="5">
    <location>
        <begin position="79"/>
        <end position="110"/>
    </location>
</feature>
<accession>A0A6H1UEJ6</accession>
<name>A0A6H1UEJ6_9GAMM</name>
<protein>
    <submittedName>
        <fullName evidence="6">4Fe-4S dicluster domain-containing protein</fullName>
    </submittedName>
</protein>
<dbReference type="InterPro" id="IPR017900">
    <property type="entry name" value="4Fe4S_Fe_S_CS"/>
</dbReference>
<sequence length="217" mass="24333">MKVTRRQFLIGGTACTIIPVLNVTAEDESSRNFAMVYDQSKCIGCERCEQACRETNDIPASYSRLEIIRTGPFGEGEDRHYRFDRSSCVHCETAPCISVCPTGAPYRDKDGIVAIHQERCVGCKYCVAACPSKVRHLNPVTKVIDKCDFCRTSKLAKGELPACVEVCPTKALVFGDLNDHNSEIVQLLRHKQTFRDKMYLGTRPKLYKIPHGRGEVI</sequence>
<dbReference type="Gene3D" id="3.30.70.20">
    <property type="match status" value="2"/>
</dbReference>